<dbReference type="InterPro" id="IPR002401">
    <property type="entry name" value="Cyt_P450_E_grp-I"/>
</dbReference>
<accession>A0ABP0WHJ3</accession>
<comment type="similarity">
    <text evidence="1">Belongs to the cytochrome P450 family.</text>
</comment>
<dbReference type="SUPFAM" id="SSF48264">
    <property type="entry name" value="Cytochrome P450"/>
    <property type="match status" value="1"/>
</dbReference>
<organism evidence="5 6">
    <name type="scientific">Sphagnum jensenii</name>
    <dbReference type="NCBI Taxonomy" id="128206"/>
    <lineage>
        <taxon>Eukaryota</taxon>
        <taxon>Viridiplantae</taxon>
        <taxon>Streptophyta</taxon>
        <taxon>Embryophyta</taxon>
        <taxon>Bryophyta</taxon>
        <taxon>Sphagnophytina</taxon>
        <taxon>Sphagnopsida</taxon>
        <taxon>Sphagnales</taxon>
        <taxon>Sphagnaceae</taxon>
        <taxon>Sphagnum</taxon>
    </lineage>
</organism>
<dbReference type="CDD" id="cd11064">
    <property type="entry name" value="CYP86A"/>
    <property type="match status" value="1"/>
</dbReference>
<protein>
    <recommendedName>
        <fullName evidence="7">Cytochrome P450</fullName>
    </recommendedName>
</protein>
<name>A0ABP0WHJ3_9BRYO</name>
<keyword evidence="2" id="KW-0479">Metal-binding</keyword>
<keyword evidence="3" id="KW-0560">Oxidoreductase</keyword>
<evidence type="ECO:0000313" key="5">
    <source>
        <dbReference type="EMBL" id="CAK9266274.1"/>
    </source>
</evidence>
<dbReference type="InterPro" id="IPR036396">
    <property type="entry name" value="Cyt_P450_sf"/>
</dbReference>
<dbReference type="PRINTS" id="PR00463">
    <property type="entry name" value="EP450I"/>
</dbReference>
<dbReference type="PANTHER" id="PTHR24296">
    <property type="entry name" value="CYTOCHROME P450"/>
    <property type="match status" value="1"/>
</dbReference>
<dbReference type="InterPro" id="IPR001128">
    <property type="entry name" value="Cyt_P450"/>
</dbReference>
<evidence type="ECO:0000256" key="3">
    <source>
        <dbReference type="ARBA" id="ARBA00023002"/>
    </source>
</evidence>
<reference evidence="5" key="1">
    <citation type="submission" date="2024-02" db="EMBL/GenBank/DDBJ databases">
        <authorList>
            <consortium name="ELIXIR-Norway"/>
            <consortium name="Elixir Norway"/>
        </authorList>
    </citation>
    <scope>NUCLEOTIDE SEQUENCE</scope>
</reference>
<evidence type="ECO:0000256" key="4">
    <source>
        <dbReference type="ARBA" id="ARBA00023004"/>
    </source>
</evidence>
<gene>
    <name evidence="5" type="ORF">CSSPJE1EN1_LOCUS11752</name>
</gene>
<keyword evidence="4" id="KW-0408">Iron</keyword>
<dbReference type="Gene3D" id="1.10.630.10">
    <property type="entry name" value="Cytochrome P450"/>
    <property type="match status" value="1"/>
</dbReference>
<evidence type="ECO:0000256" key="1">
    <source>
        <dbReference type="ARBA" id="ARBA00010617"/>
    </source>
</evidence>
<evidence type="ECO:0000256" key="2">
    <source>
        <dbReference type="ARBA" id="ARBA00022723"/>
    </source>
</evidence>
<evidence type="ECO:0008006" key="7">
    <source>
        <dbReference type="Google" id="ProtNLM"/>
    </source>
</evidence>
<dbReference type="Pfam" id="PF00067">
    <property type="entry name" value="p450"/>
    <property type="match status" value="1"/>
</dbReference>
<evidence type="ECO:0000313" key="6">
    <source>
        <dbReference type="Proteomes" id="UP001497444"/>
    </source>
</evidence>
<proteinExistence type="inferred from homology"/>
<dbReference type="EMBL" id="OZ020113">
    <property type="protein sequence ID" value="CAK9266274.1"/>
    <property type="molecule type" value="Genomic_DNA"/>
</dbReference>
<dbReference type="PRINTS" id="PR00385">
    <property type="entry name" value="P450"/>
</dbReference>
<keyword evidence="6" id="KW-1185">Reference proteome</keyword>
<sequence>MPLMLYKWEGSHFCFSFLNLISLESFKSAISFGSGWPAECKCQKCKAYKKLLWNLEHIHDWMTEQLKKKTNGMTARFVRPGSAAFYLTASPKNVEYILKTNFDNYPKGPETCNNLSDLLGSSIFNVDGEPWKEQRRVAMHEFTTKSLRNFMHEIVQVELDNRLIPVLSKASSEGVLVDLHDIFMRFTFDTICNLGFGVDPGCLDISLPNVKLAHAFDTATAITSCRFFMYPFVWGTKRTLNIGSERILRESLRQINEFAMHVIQKRREKLLESSTEPRNGLNSDDAPESLSSPPHMDLLSRFMGITTEAEKSTLDSSGGDDQKRGGYSDVFLRDIVISFLLAGRDSTSSGISWLFWLLSRHRRVVDAIRAEIREVVKSRNCTNLSTDASKFTYEELKNMHYLHAALSESLRLHPPLPVDTKFALKEDVLPDGTHIPKGSVVAYGPYAMGRMEQLWGSDCLEFKPERWLQNGVFVPQCPYKYAVFQAGPRICLGKELALLQIKLVTAGLINRFDFYVPEDFKPTYELSLLLPMKYGLPTKISLRERES</sequence>
<dbReference type="Proteomes" id="UP001497444">
    <property type="component" value="Chromosome 18"/>
</dbReference>